<gene>
    <name evidence="2" type="ORF">AVEN_33379_1</name>
</gene>
<proteinExistence type="predicted"/>
<name>A0A4Y2WU07_ARAVE</name>
<protein>
    <submittedName>
        <fullName evidence="2">Uncharacterized protein</fullName>
    </submittedName>
</protein>
<organism evidence="2 3">
    <name type="scientific">Araneus ventricosus</name>
    <name type="common">Orbweaver spider</name>
    <name type="synonym">Epeira ventricosa</name>
    <dbReference type="NCBI Taxonomy" id="182803"/>
    <lineage>
        <taxon>Eukaryota</taxon>
        <taxon>Metazoa</taxon>
        <taxon>Ecdysozoa</taxon>
        <taxon>Arthropoda</taxon>
        <taxon>Chelicerata</taxon>
        <taxon>Arachnida</taxon>
        <taxon>Araneae</taxon>
        <taxon>Araneomorphae</taxon>
        <taxon>Entelegynae</taxon>
        <taxon>Araneoidea</taxon>
        <taxon>Araneidae</taxon>
        <taxon>Araneus</taxon>
    </lineage>
</organism>
<dbReference type="Proteomes" id="UP000499080">
    <property type="component" value="Unassembled WGS sequence"/>
</dbReference>
<reference evidence="2 3" key="1">
    <citation type="journal article" date="2019" name="Sci. Rep.">
        <title>Orb-weaving spider Araneus ventricosus genome elucidates the spidroin gene catalogue.</title>
        <authorList>
            <person name="Kono N."/>
            <person name="Nakamura H."/>
            <person name="Ohtoshi R."/>
            <person name="Moran D.A.P."/>
            <person name="Shinohara A."/>
            <person name="Yoshida Y."/>
            <person name="Fujiwara M."/>
            <person name="Mori M."/>
            <person name="Tomita M."/>
            <person name="Arakawa K."/>
        </authorList>
    </citation>
    <scope>NUCLEOTIDE SEQUENCE [LARGE SCALE GENOMIC DNA]</scope>
</reference>
<dbReference type="AlphaFoldDB" id="A0A4Y2WU07"/>
<accession>A0A4Y2WU07</accession>
<feature type="compositionally biased region" description="Polar residues" evidence="1">
    <location>
        <begin position="59"/>
        <end position="68"/>
    </location>
</feature>
<evidence type="ECO:0000256" key="1">
    <source>
        <dbReference type="SAM" id="MobiDB-lite"/>
    </source>
</evidence>
<dbReference type="EMBL" id="BGPR01065467">
    <property type="protein sequence ID" value="GBO40278.1"/>
    <property type="molecule type" value="Genomic_DNA"/>
</dbReference>
<evidence type="ECO:0000313" key="3">
    <source>
        <dbReference type="Proteomes" id="UP000499080"/>
    </source>
</evidence>
<sequence>PFSLQAIQIHISTSNVKEIQLQPERNNINVGWIKAGHLEVGQPCVPQQKRRHQRVKFGNSKTNKSSTKIYLKQGDSTRMEKGMGQRNSWQTSSRNHTYPFFQTT</sequence>
<feature type="compositionally biased region" description="Polar residues" evidence="1">
    <location>
        <begin position="85"/>
        <end position="104"/>
    </location>
</feature>
<keyword evidence="3" id="KW-1185">Reference proteome</keyword>
<evidence type="ECO:0000313" key="2">
    <source>
        <dbReference type="EMBL" id="GBO40278.1"/>
    </source>
</evidence>
<feature type="non-terminal residue" evidence="2">
    <location>
        <position position="1"/>
    </location>
</feature>
<feature type="region of interest" description="Disordered" evidence="1">
    <location>
        <begin position="45"/>
        <end position="104"/>
    </location>
</feature>
<comment type="caution">
    <text evidence="2">The sequence shown here is derived from an EMBL/GenBank/DDBJ whole genome shotgun (WGS) entry which is preliminary data.</text>
</comment>